<evidence type="ECO:0000256" key="4">
    <source>
        <dbReference type="ARBA" id="ARBA00022448"/>
    </source>
</evidence>
<dbReference type="NCBIfam" id="TIGR00797">
    <property type="entry name" value="matE"/>
    <property type="match status" value="1"/>
</dbReference>
<feature type="transmembrane region" description="Helical" evidence="10">
    <location>
        <begin position="387"/>
        <end position="409"/>
    </location>
</feature>
<feature type="transmembrane region" description="Helical" evidence="10">
    <location>
        <begin position="91"/>
        <end position="115"/>
    </location>
</feature>
<dbReference type="PANTHER" id="PTHR43823:SF3">
    <property type="entry name" value="MULTIDRUG EXPORT PROTEIN MEPA"/>
    <property type="match status" value="1"/>
</dbReference>
<accession>A0A9D2LYE0</accession>
<evidence type="ECO:0000256" key="9">
    <source>
        <dbReference type="ARBA" id="ARBA00023251"/>
    </source>
</evidence>
<feature type="transmembrane region" description="Helical" evidence="10">
    <location>
        <begin position="47"/>
        <end position="70"/>
    </location>
</feature>
<keyword evidence="9" id="KW-0046">Antibiotic resistance</keyword>
<dbReference type="AlphaFoldDB" id="A0A9D2LYE0"/>
<feature type="transmembrane region" description="Helical" evidence="10">
    <location>
        <begin position="316"/>
        <end position="339"/>
    </location>
</feature>
<protein>
    <recommendedName>
        <fullName evidence="3">Multidrug export protein MepA</fullName>
    </recommendedName>
</protein>
<evidence type="ECO:0000256" key="3">
    <source>
        <dbReference type="ARBA" id="ARBA00022106"/>
    </source>
</evidence>
<comment type="caution">
    <text evidence="11">The sequence shown here is derived from an EMBL/GenBank/DDBJ whole genome shotgun (WGS) entry which is preliminary data.</text>
</comment>
<evidence type="ECO:0000313" key="11">
    <source>
        <dbReference type="EMBL" id="HJB37807.1"/>
    </source>
</evidence>
<dbReference type="GO" id="GO:0046677">
    <property type="term" value="P:response to antibiotic"/>
    <property type="evidence" value="ECO:0007669"/>
    <property type="project" value="UniProtKB-KW"/>
</dbReference>
<keyword evidence="5" id="KW-1003">Cell membrane</keyword>
<dbReference type="PANTHER" id="PTHR43823">
    <property type="entry name" value="SPORULATION PROTEIN YKVU"/>
    <property type="match status" value="1"/>
</dbReference>
<feature type="transmembrane region" description="Helical" evidence="10">
    <location>
        <begin position="195"/>
        <end position="214"/>
    </location>
</feature>
<evidence type="ECO:0000256" key="10">
    <source>
        <dbReference type="SAM" id="Phobius"/>
    </source>
</evidence>
<feature type="transmembrane region" description="Helical" evidence="10">
    <location>
        <begin position="235"/>
        <end position="262"/>
    </location>
</feature>
<dbReference type="CDD" id="cd13143">
    <property type="entry name" value="MATE_MepA_like"/>
    <property type="match status" value="1"/>
</dbReference>
<gene>
    <name evidence="11" type="ORF">H9942_07030</name>
</gene>
<evidence type="ECO:0000256" key="5">
    <source>
        <dbReference type="ARBA" id="ARBA00022475"/>
    </source>
</evidence>
<keyword evidence="6 10" id="KW-0812">Transmembrane</keyword>
<dbReference type="GO" id="GO:0015297">
    <property type="term" value="F:antiporter activity"/>
    <property type="evidence" value="ECO:0007669"/>
    <property type="project" value="InterPro"/>
</dbReference>
<evidence type="ECO:0000256" key="6">
    <source>
        <dbReference type="ARBA" id="ARBA00022692"/>
    </source>
</evidence>
<reference evidence="11" key="1">
    <citation type="journal article" date="2021" name="PeerJ">
        <title>Extensive microbial diversity within the chicken gut microbiome revealed by metagenomics and culture.</title>
        <authorList>
            <person name="Gilroy R."/>
            <person name="Ravi A."/>
            <person name="Getino M."/>
            <person name="Pursley I."/>
            <person name="Horton D.L."/>
            <person name="Alikhan N.F."/>
            <person name="Baker D."/>
            <person name="Gharbi K."/>
            <person name="Hall N."/>
            <person name="Watson M."/>
            <person name="Adriaenssens E.M."/>
            <person name="Foster-Nyarko E."/>
            <person name="Jarju S."/>
            <person name="Secka A."/>
            <person name="Antonio M."/>
            <person name="Oren A."/>
            <person name="Chaudhuri R.R."/>
            <person name="La Ragione R."/>
            <person name="Hildebrand F."/>
            <person name="Pallen M.J."/>
        </authorList>
    </citation>
    <scope>NUCLEOTIDE SEQUENCE</scope>
    <source>
        <strain evidence="11">ChiBcolR8-3208</strain>
    </source>
</reference>
<evidence type="ECO:0000256" key="7">
    <source>
        <dbReference type="ARBA" id="ARBA00022989"/>
    </source>
</evidence>
<feature type="transmembrane region" description="Helical" evidence="10">
    <location>
        <begin position="282"/>
        <end position="304"/>
    </location>
</feature>
<dbReference type="Proteomes" id="UP000824214">
    <property type="component" value="Unassembled WGS sequence"/>
</dbReference>
<reference evidence="11" key="2">
    <citation type="submission" date="2021-04" db="EMBL/GenBank/DDBJ databases">
        <authorList>
            <person name="Gilroy R."/>
        </authorList>
    </citation>
    <scope>NUCLEOTIDE SEQUENCE</scope>
    <source>
        <strain evidence="11">ChiBcolR8-3208</strain>
    </source>
</reference>
<keyword evidence="8 10" id="KW-0472">Membrane</keyword>
<sequence length="443" mass="48038">MEHSVFQEEKVSKAYIRLAFPVVFSMAVSLVYNLADTFFVAQTNDTNIVAGVSLSMPLFTTVMAVGNIFAQGGSSLISRLLGKRDGEGVKRVSSFCFYTALLIGVLMGILMLVFRVPLLYLLGADEDTFAHASDYFLYFAIGTPIIVLSFIHSNLLRTEGMSKESMIGNIIGSVVNIILDPIFISLLGWNAAGAAIATVIGNLCAVLYFLAVVLKRSRILSVSLRSWKIPPAYVGQILGIGIPAAIVNIMSSVSTVLINQFLLPYGNDKIAAMGIATKVSMIVLLVLTGLAFGGQPLFGYYFGAGDKERLSQLLKFCLRFISAVALALSALVFAFAPLLMRCFMSDETIVTQGALMLRWQVTSMVFVGIVLLMTIVFQSAGKVVGSFLLSIGRQGVIFLAVILIAYFTLGYRGVIVSQAVADFLTAIGACLLFYKQLYKDFRH</sequence>
<dbReference type="InterPro" id="IPR045070">
    <property type="entry name" value="MATE_MepA-like"/>
</dbReference>
<dbReference type="InterPro" id="IPR048279">
    <property type="entry name" value="MdtK-like"/>
</dbReference>
<feature type="transmembrane region" description="Helical" evidence="10">
    <location>
        <begin position="359"/>
        <end position="380"/>
    </location>
</feature>
<dbReference type="PIRSF" id="PIRSF006603">
    <property type="entry name" value="DinF"/>
    <property type="match status" value="1"/>
</dbReference>
<evidence type="ECO:0000256" key="1">
    <source>
        <dbReference type="ARBA" id="ARBA00004651"/>
    </source>
</evidence>
<dbReference type="EMBL" id="DWXZ01000146">
    <property type="protein sequence ID" value="HJB37807.1"/>
    <property type="molecule type" value="Genomic_DNA"/>
</dbReference>
<feature type="transmembrane region" description="Helical" evidence="10">
    <location>
        <begin position="415"/>
        <end position="434"/>
    </location>
</feature>
<comment type="similarity">
    <text evidence="2">Belongs to the multi antimicrobial extrusion (MATE) (TC 2.A.66.1) family. MepA subfamily.</text>
</comment>
<feature type="transmembrane region" description="Helical" evidence="10">
    <location>
        <begin position="14"/>
        <end position="35"/>
    </location>
</feature>
<organism evidence="11 12">
    <name type="scientific">Candidatus Acutalibacter ornithocaccae</name>
    <dbReference type="NCBI Taxonomy" id="2838416"/>
    <lineage>
        <taxon>Bacteria</taxon>
        <taxon>Bacillati</taxon>
        <taxon>Bacillota</taxon>
        <taxon>Clostridia</taxon>
        <taxon>Eubacteriales</taxon>
        <taxon>Acutalibacteraceae</taxon>
        <taxon>Acutalibacter</taxon>
    </lineage>
</organism>
<comment type="subcellular location">
    <subcellularLocation>
        <location evidence="1">Cell membrane</location>
        <topology evidence="1">Multi-pass membrane protein</topology>
    </subcellularLocation>
</comment>
<keyword evidence="7 10" id="KW-1133">Transmembrane helix</keyword>
<feature type="transmembrane region" description="Helical" evidence="10">
    <location>
        <begin position="167"/>
        <end position="189"/>
    </location>
</feature>
<dbReference type="Pfam" id="PF01554">
    <property type="entry name" value="MatE"/>
    <property type="match status" value="2"/>
</dbReference>
<dbReference type="GO" id="GO:0005886">
    <property type="term" value="C:plasma membrane"/>
    <property type="evidence" value="ECO:0007669"/>
    <property type="project" value="UniProtKB-SubCell"/>
</dbReference>
<dbReference type="GO" id="GO:0042910">
    <property type="term" value="F:xenobiotic transmembrane transporter activity"/>
    <property type="evidence" value="ECO:0007669"/>
    <property type="project" value="InterPro"/>
</dbReference>
<evidence type="ECO:0000256" key="2">
    <source>
        <dbReference type="ARBA" id="ARBA00008417"/>
    </source>
</evidence>
<evidence type="ECO:0000313" key="12">
    <source>
        <dbReference type="Proteomes" id="UP000824214"/>
    </source>
</evidence>
<feature type="transmembrane region" description="Helical" evidence="10">
    <location>
        <begin position="135"/>
        <end position="155"/>
    </location>
</feature>
<proteinExistence type="inferred from homology"/>
<evidence type="ECO:0000256" key="8">
    <source>
        <dbReference type="ARBA" id="ARBA00023136"/>
    </source>
</evidence>
<dbReference type="InterPro" id="IPR051327">
    <property type="entry name" value="MATE_MepA_subfamily"/>
</dbReference>
<keyword evidence="4" id="KW-0813">Transport</keyword>
<name>A0A9D2LYE0_9FIRM</name>
<dbReference type="InterPro" id="IPR002528">
    <property type="entry name" value="MATE_fam"/>
</dbReference>